<dbReference type="OrthoDB" id="5331891at2759"/>
<name>A0A3N4HGZ1_ASCIM</name>
<dbReference type="STRING" id="1160509.A0A3N4HGZ1"/>
<keyword evidence="5" id="KW-1185">Reference proteome</keyword>
<dbReference type="InterPro" id="IPR056002">
    <property type="entry name" value="DUF7580"/>
</dbReference>
<reference evidence="4 5" key="1">
    <citation type="journal article" date="2018" name="Nat. Ecol. Evol.">
        <title>Pezizomycetes genomes reveal the molecular basis of ectomycorrhizal truffle lifestyle.</title>
        <authorList>
            <person name="Murat C."/>
            <person name="Payen T."/>
            <person name="Noel B."/>
            <person name="Kuo A."/>
            <person name="Morin E."/>
            <person name="Chen J."/>
            <person name="Kohler A."/>
            <person name="Krizsan K."/>
            <person name="Balestrini R."/>
            <person name="Da Silva C."/>
            <person name="Montanini B."/>
            <person name="Hainaut M."/>
            <person name="Levati E."/>
            <person name="Barry K.W."/>
            <person name="Belfiori B."/>
            <person name="Cichocki N."/>
            <person name="Clum A."/>
            <person name="Dockter R.B."/>
            <person name="Fauchery L."/>
            <person name="Guy J."/>
            <person name="Iotti M."/>
            <person name="Le Tacon F."/>
            <person name="Lindquist E.A."/>
            <person name="Lipzen A."/>
            <person name="Malagnac F."/>
            <person name="Mello A."/>
            <person name="Molinier V."/>
            <person name="Miyauchi S."/>
            <person name="Poulain J."/>
            <person name="Riccioni C."/>
            <person name="Rubini A."/>
            <person name="Sitrit Y."/>
            <person name="Splivallo R."/>
            <person name="Traeger S."/>
            <person name="Wang M."/>
            <person name="Zifcakova L."/>
            <person name="Wipf D."/>
            <person name="Zambonelli A."/>
            <person name="Paolocci F."/>
            <person name="Nowrousian M."/>
            <person name="Ottonello S."/>
            <person name="Baldrian P."/>
            <person name="Spatafora J.W."/>
            <person name="Henrissat B."/>
            <person name="Nagy L.G."/>
            <person name="Aury J.M."/>
            <person name="Wincker P."/>
            <person name="Grigoriev I.V."/>
            <person name="Bonfante P."/>
            <person name="Martin F.M."/>
        </authorList>
    </citation>
    <scope>NUCLEOTIDE SEQUENCE [LARGE SCALE GENOMIC DNA]</scope>
    <source>
        <strain evidence="4 5">RN42</strain>
    </source>
</reference>
<evidence type="ECO:0000256" key="2">
    <source>
        <dbReference type="SAM" id="SignalP"/>
    </source>
</evidence>
<protein>
    <recommendedName>
        <fullName evidence="3">DUF7580 domain-containing protein</fullName>
    </recommendedName>
</protein>
<dbReference type="EMBL" id="ML119826">
    <property type="protein sequence ID" value="RPA73309.1"/>
    <property type="molecule type" value="Genomic_DNA"/>
</dbReference>
<sequence>MAFEAAGLALGAITLICPIVSAYRNCSALCASTRCYIREFRRYSEIISAEEQIFRNECRLLVSFWAGIDGVEATKMMDDSTHPIWHSEGFLDNWNEHPSREVFDPALKAVQDVLDQIDEKMRSMPWAGTYDSHEEEAADFSVRNKMYRLRGKVIWQSGLKAQLDAWIENIKDGNYRIARLRKQHQQLSEKPRPKLDVPVSQLQQEDFADLEKLPELVRMSEELYKGLESVDKCSCHLVQLELKDIFWDPSAERVGSGGSKRTSSMRRLDELSKSHIVINTESKSARTDQLGVMYYTIVWRCARIMVTTQLMKGSLQELQGPGKKTTQHAVTSKKRSRKRKEDLKEKKCKAILGKRDLNIQIVPKVDKGDVATEPPLVLDTSNTMDNICKLMGGLSSGKSKSAYLGYIATSAKENKTVYRHALHREDVATEALYPAIRTSLVDLLPRIFPKEACRLAYLCASSLLSLGSVPNTWFFQNWSSKDIILFQRTYEHKPPYKLHVLPRFSAVKLDAVNKAISTENTTARDPQLFALAIVLIELAFCKAFRAIIIPGGALSTEDFSANHTGDYLRAKAILDTGLLKQQAGTNYALIVERCVYGDFGLGNVTSFSDPKMRELFYLLVVLELKGRLEIFEKL</sequence>
<dbReference type="Proteomes" id="UP000275078">
    <property type="component" value="Unassembled WGS sequence"/>
</dbReference>
<organism evidence="4 5">
    <name type="scientific">Ascobolus immersus RN42</name>
    <dbReference type="NCBI Taxonomy" id="1160509"/>
    <lineage>
        <taxon>Eukaryota</taxon>
        <taxon>Fungi</taxon>
        <taxon>Dikarya</taxon>
        <taxon>Ascomycota</taxon>
        <taxon>Pezizomycotina</taxon>
        <taxon>Pezizomycetes</taxon>
        <taxon>Pezizales</taxon>
        <taxon>Ascobolaceae</taxon>
        <taxon>Ascobolus</taxon>
    </lineage>
</organism>
<gene>
    <name evidence="4" type="ORF">BJ508DRAFT_53492</name>
</gene>
<feature type="signal peptide" evidence="2">
    <location>
        <begin position="1"/>
        <end position="22"/>
    </location>
</feature>
<feature type="chain" id="PRO_5018295327" description="DUF7580 domain-containing protein" evidence="2">
    <location>
        <begin position="23"/>
        <end position="634"/>
    </location>
</feature>
<evidence type="ECO:0000256" key="1">
    <source>
        <dbReference type="SAM" id="MobiDB-lite"/>
    </source>
</evidence>
<accession>A0A3N4HGZ1</accession>
<dbReference type="Pfam" id="PF24476">
    <property type="entry name" value="DUF7580"/>
    <property type="match status" value="1"/>
</dbReference>
<keyword evidence="2" id="KW-0732">Signal</keyword>
<proteinExistence type="predicted"/>
<dbReference type="AlphaFoldDB" id="A0A3N4HGZ1"/>
<evidence type="ECO:0000259" key="3">
    <source>
        <dbReference type="Pfam" id="PF24476"/>
    </source>
</evidence>
<evidence type="ECO:0000313" key="5">
    <source>
        <dbReference type="Proteomes" id="UP000275078"/>
    </source>
</evidence>
<feature type="domain" description="DUF7580" evidence="3">
    <location>
        <begin position="450"/>
        <end position="629"/>
    </location>
</feature>
<feature type="region of interest" description="Disordered" evidence="1">
    <location>
        <begin position="316"/>
        <end position="344"/>
    </location>
</feature>
<dbReference type="PANTHER" id="PTHR35186:SF4">
    <property type="entry name" value="PRION-INHIBITION AND PROPAGATION HELO DOMAIN-CONTAINING PROTEIN"/>
    <property type="match status" value="1"/>
</dbReference>
<dbReference type="PANTHER" id="PTHR35186">
    <property type="entry name" value="ANK_REP_REGION DOMAIN-CONTAINING PROTEIN"/>
    <property type="match status" value="1"/>
</dbReference>
<evidence type="ECO:0000313" key="4">
    <source>
        <dbReference type="EMBL" id="RPA73309.1"/>
    </source>
</evidence>